<evidence type="ECO:0000313" key="3">
    <source>
        <dbReference type="Proteomes" id="UP000009273"/>
    </source>
</evidence>
<dbReference type="RefSeq" id="YP_009015596.1">
    <property type="nucleotide sequence ID" value="NC_023719.1"/>
</dbReference>
<feature type="domain" description="NadR/Ttd14 AAA" evidence="1">
    <location>
        <begin position="7"/>
        <end position="169"/>
    </location>
</feature>
<sequence>MKKAKTVSIVGSPGSGKSTLASQINSLLKTSGINSVFIEEYVTEFIGEFGIPYKMEHQQVIFDKQYDKERMFSQNKDFVVCDSASWLSYIYGRQYYDSPLEKQDIATLNHLHKKALESLEYWDFVFYLPTPETYGLDGVRYHTQEESNKLDKMIKGWLEIENVQYIDLSHIEVGKRIDEVMKRIGVSTFK</sequence>
<dbReference type="Gene3D" id="3.40.50.300">
    <property type="entry name" value="P-loop containing nucleotide triphosphate hydrolases"/>
    <property type="match status" value="1"/>
</dbReference>
<protein>
    <submittedName>
        <fullName evidence="2">Gp293</fullName>
    </submittedName>
</protein>
<dbReference type="EMBL" id="JN638751">
    <property type="protein sequence ID" value="AEO93552.1"/>
    <property type="molecule type" value="Genomic_DNA"/>
</dbReference>
<dbReference type="Pfam" id="PF13521">
    <property type="entry name" value="AAA_28"/>
    <property type="match status" value="1"/>
</dbReference>
<gene>
    <name evidence="2" type="primary">293</name>
    <name evidence="2" type="ORF">G_293</name>
</gene>
<evidence type="ECO:0000313" key="2">
    <source>
        <dbReference type="EMBL" id="AEO93552.1"/>
    </source>
</evidence>
<keyword evidence="3" id="KW-1185">Reference proteome</keyword>
<evidence type="ECO:0000259" key="1">
    <source>
        <dbReference type="Pfam" id="PF13521"/>
    </source>
</evidence>
<reference evidence="2 3" key="1">
    <citation type="submission" date="2011-09" db="EMBL/GenBank/DDBJ databases">
        <authorList>
            <person name="Pope W.H."/>
            <person name="Pedulla M.L."/>
            <person name="Ford M.E."/>
            <person name="Peebles C.L."/>
            <person name="Hatfull G.H."/>
            <person name="Hendrix R.W."/>
        </authorList>
    </citation>
    <scope>NUCLEOTIDE SEQUENCE [LARGE SCALE GENOMIC DNA]</scope>
    <source>
        <strain evidence="2">G</strain>
    </source>
</reference>
<dbReference type="Proteomes" id="UP000009273">
    <property type="component" value="Segment"/>
</dbReference>
<dbReference type="KEGG" id="vg:18563508"/>
<organism evidence="2 3">
    <name type="scientific">Bacillus phage G</name>
    <dbReference type="NCBI Taxonomy" id="2884420"/>
    <lineage>
        <taxon>Viruses</taxon>
        <taxon>Duplodnaviria</taxon>
        <taxon>Heunggongvirae</taxon>
        <taxon>Uroviricota</taxon>
        <taxon>Caudoviricetes</taxon>
        <taxon>Donellivirus</taxon>
        <taxon>Donellivirus gee</taxon>
    </lineage>
</organism>
<proteinExistence type="predicted"/>
<dbReference type="InterPro" id="IPR027417">
    <property type="entry name" value="P-loop_NTPase"/>
</dbReference>
<dbReference type="InterPro" id="IPR038727">
    <property type="entry name" value="NadR/Ttd14_AAA_dom"/>
</dbReference>
<accession>G3MA34</accession>
<dbReference type="SUPFAM" id="SSF52540">
    <property type="entry name" value="P-loop containing nucleoside triphosphate hydrolases"/>
    <property type="match status" value="1"/>
</dbReference>
<dbReference type="GeneID" id="18563508"/>
<name>G3MA34_9CAUD</name>